<protein>
    <submittedName>
        <fullName evidence="5">Threonine aldolase, putative</fullName>
    </submittedName>
</protein>
<dbReference type="InterPro" id="IPR015421">
    <property type="entry name" value="PyrdxlP-dep_Trfase_major"/>
</dbReference>
<evidence type="ECO:0000259" key="4">
    <source>
        <dbReference type="Pfam" id="PF01212"/>
    </source>
</evidence>
<dbReference type="PIRSF" id="PIRSF038940">
    <property type="entry name" value="Low_specificity_LTA"/>
    <property type="match status" value="1"/>
</dbReference>
<dbReference type="STRING" id="5722.A2DD94"/>
<dbReference type="GO" id="GO:0004793">
    <property type="term" value="F:threonine aldolase activity"/>
    <property type="evidence" value="ECO:0007669"/>
    <property type="project" value="InterPro"/>
</dbReference>
<dbReference type="VEuPathDB" id="TrichDB:TVAG_013380"/>
<dbReference type="Pfam" id="PF01212">
    <property type="entry name" value="Beta_elim_lyase"/>
    <property type="match status" value="1"/>
</dbReference>
<dbReference type="OrthoDB" id="10261951at2759"/>
<dbReference type="SMR" id="A2DD94"/>
<evidence type="ECO:0000313" key="5">
    <source>
        <dbReference type="EMBL" id="EAY21573.1"/>
    </source>
</evidence>
<organism evidence="5 6">
    <name type="scientific">Trichomonas vaginalis (strain ATCC PRA-98 / G3)</name>
    <dbReference type="NCBI Taxonomy" id="412133"/>
    <lineage>
        <taxon>Eukaryota</taxon>
        <taxon>Metamonada</taxon>
        <taxon>Parabasalia</taxon>
        <taxon>Trichomonadida</taxon>
        <taxon>Trichomonadidae</taxon>
        <taxon>Trichomonas</taxon>
    </lineage>
</organism>
<dbReference type="InterPro" id="IPR015422">
    <property type="entry name" value="PyrdxlP-dep_Trfase_small"/>
</dbReference>
<dbReference type="InterPro" id="IPR001597">
    <property type="entry name" value="ArAA_b-elim_lyase/Thr_aldolase"/>
</dbReference>
<dbReference type="eggNOG" id="KOG1368">
    <property type="taxonomic scope" value="Eukaryota"/>
</dbReference>
<evidence type="ECO:0000256" key="3">
    <source>
        <dbReference type="ARBA" id="ARBA00022898"/>
    </source>
</evidence>
<dbReference type="VEuPathDB" id="TrichDB:TVAGG3_0987070"/>
<dbReference type="RefSeq" id="XP_001582559.1">
    <property type="nucleotide sequence ID" value="XM_001582509.1"/>
</dbReference>
<dbReference type="SUPFAM" id="SSF53383">
    <property type="entry name" value="PLP-dependent transferases"/>
    <property type="match status" value="1"/>
</dbReference>
<name>A2DD94_TRIV3</name>
<dbReference type="OMA" id="HVPPYGN"/>
<dbReference type="AlphaFoldDB" id="A2DD94"/>
<dbReference type="InterPro" id="IPR026273">
    <property type="entry name" value="Low_specificity_L-TA_bact"/>
</dbReference>
<accession>A2DD94</accession>
<evidence type="ECO:0000256" key="1">
    <source>
        <dbReference type="ARBA" id="ARBA00001933"/>
    </source>
</evidence>
<evidence type="ECO:0000313" key="6">
    <source>
        <dbReference type="Proteomes" id="UP000001542"/>
    </source>
</evidence>
<keyword evidence="3" id="KW-0663">Pyridoxal phosphate</keyword>
<dbReference type="PANTHER" id="PTHR48097">
    <property type="entry name" value="L-THREONINE ALDOLASE-RELATED"/>
    <property type="match status" value="1"/>
</dbReference>
<feature type="domain" description="Aromatic amino acid beta-eliminating lyase/threonine aldolase" evidence="4">
    <location>
        <begin position="3"/>
        <end position="281"/>
    </location>
</feature>
<dbReference type="CDD" id="cd06502">
    <property type="entry name" value="TA_like"/>
    <property type="match status" value="1"/>
</dbReference>
<dbReference type="PANTHER" id="PTHR48097:SF5">
    <property type="entry name" value="LOW SPECIFICITY L-THREONINE ALDOLASE"/>
    <property type="match status" value="1"/>
</dbReference>
<keyword evidence="6" id="KW-1185">Reference proteome</keyword>
<sequence length="351" mass="38999">MNFASDNVSAIHPKILEAIVEGNKGTDNSYGGDSSTAALKDRLKEVFEHDLVYYFASTGTASNCLALSAFCPPYGTILCSDSAHILTDECTAPSFFTGGGRLMHRSKSPSKFDPKLISETVNAAKGLHPHAGKPTVVSIAQTTELGQVYTLAELKEICDEAHKYGLKVHMDGARFANALVNLNCTPAEMSWKVGVDVLTFGATKNGGLLGELIIFFNPSDAENFDFLHKRSGQLMSKTRFFAMQMLAYLKDDLWLELARHSNAMAKRLADGVKDIPSVKPWLPLNTNEFFIIIPKELADKLYEKGVHFYDWDLSISLYRWVTSWQTTEQDVDDFVALIKTYSNFINKDISR</sequence>
<comment type="similarity">
    <text evidence="2">Belongs to the threonine aldolase family.</text>
</comment>
<evidence type="ECO:0000256" key="2">
    <source>
        <dbReference type="ARBA" id="ARBA00006966"/>
    </source>
</evidence>
<dbReference type="InterPro" id="IPR015424">
    <property type="entry name" value="PyrdxlP-dep_Trfase"/>
</dbReference>
<proteinExistence type="inferred from homology"/>
<comment type="cofactor">
    <cofactor evidence="1">
        <name>pyridoxal 5'-phosphate</name>
        <dbReference type="ChEBI" id="CHEBI:597326"/>
    </cofactor>
</comment>
<dbReference type="GO" id="GO:0006567">
    <property type="term" value="P:L-threonine catabolic process"/>
    <property type="evidence" value="ECO:0007669"/>
    <property type="project" value="InterPro"/>
</dbReference>
<dbReference type="EMBL" id="DS113189">
    <property type="protein sequence ID" value="EAY21573.1"/>
    <property type="molecule type" value="Genomic_DNA"/>
</dbReference>
<reference evidence="5" key="1">
    <citation type="submission" date="2006-10" db="EMBL/GenBank/DDBJ databases">
        <authorList>
            <person name="Amadeo P."/>
            <person name="Zhao Q."/>
            <person name="Wortman J."/>
            <person name="Fraser-Liggett C."/>
            <person name="Carlton J."/>
        </authorList>
    </citation>
    <scope>NUCLEOTIDE SEQUENCE</scope>
    <source>
        <strain evidence="5">G3</strain>
    </source>
</reference>
<gene>
    <name evidence="5" type="ORF">TVAG_013380</name>
</gene>
<dbReference type="Proteomes" id="UP000001542">
    <property type="component" value="Unassembled WGS sequence"/>
</dbReference>
<dbReference type="KEGG" id="tva:5467123"/>
<dbReference type="Gene3D" id="3.90.1150.10">
    <property type="entry name" value="Aspartate Aminotransferase, domain 1"/>
    <property type="match status" value="1"/>
</dbReference>
<dbReference type="InParanoid" id="A2DD94"/>
<dbReference type="Gene3D" id="3.40.640.10">
    <property type="entry name" value="Type I PLP-dependent aspartate aminotransferase-like (Major domain)"/>
    <property type="match status" value="1"/>
</dbReference>
<reference evidence="5" key="2">
    <citation type="journal article" date="2007" name="Science">
        <title>Draft genome sequence of the sexually transmitted pathogen Trichomonas vaginalis.</title>
        <authorList>
            <person name="Carlton J.M."/>
            <person name="Hirt R.P."/>
            <person name="Silva J.C."/>
            <person name="Delcher A.L."/>
            <person name="Schatz M."/>
            <person name="Zhao Q."/>
            <person name="Wortman J.R."/>
            <person name="Bidwell S.L."/>
            <person name="Alsmark U.C.M."/>
            <person name="Besteiro S."/>
            <person name="Sicheritz-Ponten T."/>
            <person name="Noel C.J."/>
            <person name="Dacks J.B."/>
            <person name="Foster P.G."/>
            <person name="Simillion C."/>
            <person name="Van de Peer Y."/>
            <person name="Miranda-Saavedra D."/>
            <person name="Barton G.J."/>
            <person name="Westrop G.D."/>
            <person name="Mueller S."/>
            <person name="Dessi D."/>
            <person name="Fiori P.L."/>
            <person name="Ren Q."/>
            <person name="Paulsen I."/>
            <person name="Zhang H."/>
            <person name="Bastida-Corcuera F.D."/>
            <person name="Simoes-Barbosa A."/>
            <person name="Brown M.T."/>
            <person name="Hayes R.D."/>
            <person name="Mukherjee M."/>
            <person name="Okumura C.Y."/>
            <person name="Schneider R."/>
            <person name="Smith A.J."/>
            <person name="Vanacova S."/>
            <person name="Villalvazo M."/>
            <person name="Haas B.J."/>
            <person name="Pertea M."/>
            <person name="Feldblyum T.V."/>
            <person name="Utterback T.R."/>
            <person name="Shu C.L."/>
            <person name="Osoegawa K."/>
            <person name="de Jong P.J."/>
            <person name="Hrdy I."/>
            <person name="Horvathova L."/>
            <person name="Zubacova Z."/>
            <person name="Dolezal P."/>
            <person name="Malik S.B."/>
            <person name="Logsdon J.M. Jr."/>
            <person name="Henze K."/>
            <person name="Gupta A."/>
            <person name="Wang C.C."/>
            <person name="Dunne R.L."/>
            <person name="Upcroft J.A."/>
            <person name="Upcroft P."/>
            <person name="White O."/>
            <person name="Salzberg S.L."/>
            <person name="Tang P."/>
            <person name="Chiu C.-H."/>
            <person name="Lee Y.-S."/>
            <person name="Embley T.M."/>
            <person name="Coombs G.H."/>
            <person name="Mottram J.C."/>
            <person name="Tachezy J."/>
            <person name="Fraser-Liggett C.M."/>
            <person name="Johnson P.J."/>
        </authorList>
    </citation>
    <scope>NUCLEOTIDE SEQUENCE [LARGE SCALE GENOMIC DNA]</scope>
    <source>
        <strain evidence="5">G3</strain>
    </source>
</reference>